<dbReference type="EMBL" id="CM051395">
    <property type="protein sequence ID" value="KAJ4725064.1"/>
    <property type="molecule type" value="Genomic_DNA"/>
</dbReference>
<keyword evidence="2" id="KW-1185">Reference proteome</keyword>
<gene>
    <name evidence="1" type="ORF">OWV82_003986</name>
</gene>
<proteinExistence type="predicted"/>
<dbReference type="Proteomes" id="UP001164539">
    <property type="component" value="Chromosome 2"/>
</dbReference>
<name>A0ACC1YNV5_MELAZ</name>
<keyword evidence="1" id="KW-0808">Transferase</keyword>
<comment type="caution">
    <text evidence="1">The sequence shown here is derived from an EMBL/GenBank/DDBJ whole genome shotgun (WGS) entry which is preliminary data.</text>
</comment>
<keyword evidence="1" id="KW-0328">Glycosyltransferase</keyword>
<protein>
    <submittedName>
        <fullName evidence="1">Phosphatidylinositol N-acetylglucosaminyltransferase subunit A</fullName>
    </submittedName>
</protein>
<accession>A0ACC1YNV5</accession>
<sequence length="156" mass="18154">MDEFNLKNRKIFLAQVRDSISWLIRSIEFFYLNFGGVENHIYYLSQCLLKLDHKVVIMTHAYGNRSGLPDDMIVLAEPDPVDMVLAIRKAISILPTVDPQVMHERMTKLYNLHDVAKRTESVYDRALKCCSQNLLERLSSEDQWCEMIFMSPILVS</sequence>
<reference evidence="1 2" key="1">
    <citation type="journal article" date="2023" name="Science">
        <title>Complex scaffold remodeling in plant triterpene biosynthesis.</title>
        <authorList>
            <person name="De La Pena R."/>
            <person name="Hodgson H."/>
            <person name="Liu J.C."/>
            <person name="Stephenson M.J."/>
            <person name="Martin A.C."/>
            <person name="Owen C."/>
            <person name="Harkess A."/>
            <person name="Leebens-Mack J."/>
            <person name="Jimenez L.E."/>
            <person name="Osbourn A."/>
            <person name="Sattely E.S."/>
        </authorList>
    </citation>
    <scope>NUCLEOTIDE SEQUENCE [LARGE SCALE GENOMIC DNA]</scope>
    <source>
        <strain evidence="2">cv. JPN11</strain>
        <tissue evidence="1">Leaf</tissue>
    </source>
</reference>
<organism evidence="1 2">
    <name type="scientific">Melia azedarach</name>
    <name type="common">Chinaberry tree</name>
    <dbReference type="NCBI Taxonomy" id="155640"/>
    <lineage>
        <taxon>Eukaryota</taxon>
        <taxon>Viridiplantae</taxon>
        <taxon>Streptophyta</taxon>
        <taxon>Embryophyta</taxon>
        <taxon>Tracheophyta</taxon>
        <taxon>Spermatophyta</taxon>
        <taxon>Magnoliopsida</taxon>
        <taxon>eudicotyledons</taxon>
        <taxon>Gunneridae</taxon>
        <taxon>Pentapetalae</taxon>
        <taxon>rosids</taxon>
        <taxon>malvids</taxon>
        <taxon>Sapindales</taxon>
        <taxon>Meliaceae</taxon>
        <taxon>Melia</taxon>
    </lineage>
</organism>
<evidence type="ECO:0000313" key="1">
    <source>
        <dbReference type="EMBL" id="KAJ4725064.1"/>
    </source>
</evidence>
<evidence type="ECO:0000313" key="2">
    <source>
        <dbReference type="Proteomes" id="UP001164539"/>
    </source>
</evidence>